<feature type="region of interest" description="Disordered" evidence="2">
    <location>
        <begin position="304"/>
        <end position="330"/>
    </location>
</feature>
<dbReference type="GO" id="GO:0016020">
    <property type="term" value="C:membrane"/>
    <property type="evidence" value="ECO:0007669"/>
    <property type="project" value="GOC"/>
</dbReference>
<dbReference type="AlphaFoldDB" id="A0A0D3K7E9"/>
<evidence type="ECO:0008006" key="5">
    <source>
        <dbReference type="Google" id="ProtNLM"/>
    </source>
</evidence>
<dbReference type="InterPro" id="IPR029044">
    <property type="entry name" value="Nucleotide-diphossugar_trans"/>
</dbReference>
<dbReference type="EnsemblProtists" id="EOD31684">
    <property type="protein sequence ID" value="EOD31684"/>
    <property type="gene ID" value="EMIHUDRAFT_112630"/>
</dbReference>
<dbReference type="HOGENOM" id="CLU_843579_0_0_1"/>
<dbReference type="PANTHER" id="PTHR32385:SF15">
    <property type="entry name" value="INOSITOL PHOSPHOCERAMIDE MANNOSYLTRANSFERASE 1"/>
    <property type="match status" value="1"/>
</dbReference>
<proteinExistence type="predicted"/>
<evidence type="ECO:0000313" key="4">
    <source>
        <dbReference type="Proteomes" id="UP000013827"/>
    </source>
</evidence>
<reference evidence="4" key="1">
    <citation type="journal article" date="2013" name="Nature">
        <title>Pan genome of the phytoplankton Emiliania underpins its global distribution.</title>
        <authorList>
            <person name="Read B.A."/>
            <person name="Kegel J."/>
            <person name="Klute M.J."/>
            <person name="Kuo A."/>
            <person name="Lefebvre S.C."/>
            <person name="Maumus F."/>
            <person name="Mayer C."/>
            <person name="Miller J."/>
            <person name="Monier A."/>
            <person name="Salamov A."/>
            <person name="Young J."/>
            <person name="Aguilar M."/>
            <person name="Claverie J.M."/>
            <person name="Frickenhaus S."/>
            <person name="Gonzalez K."/>
            <person name="Herman E.K."/>
            <person name="Lin Y.C."/>
            <person name="Napier J."/>
            <person name="Ogata H."/>
            <person name="Sarno A.F."/>
            <person name="Shmutz J."/>
            <person name="Schroeder D."/>
            <person name="de Vargas C."/>
            <person name="Verret F."/>
            <person name="von Dassow P."/>
            <person name="Valentin K."/>
            <person name="Van de Peer Y."/>
            <person name="Wheeler G."/>
            <person name="Dacks J.B."/>
            <person name="Delwiche C.F."/>
            <person name="Dyhrman S.T."/>
            <person name="Glockner G."/>
            <person name="John U."/>
            <person name="Richards T."/>
            <person name="Worden A.Z."/>
            <person name="Zhang X."/>
            <person name="Grigoriev I.V."/>
            <person name="Allen A.E."/>
            <person name="Bidle K."/>
            <person name="Borodovsky M."/>
            <person name="Bowler C."/>
            <person name="Brownlee C."/>
            <person name="Cock J.M."/>
            <person name="Elias M."/>
            <person name="Gladyshev V.N."/>
            <person name="Groth M."/>
            <person name="Guda C."/>
            <person name="Hadaegh A."/>
            <person name="Iglesias-Rodriguez M.D."/>
            <person name="Jenkins J."/>
            <person name="Jones B.M."/>
            <person name="Lawson T."/>
            <person name="Leese F."/>
            <person name="Lindquist E."/>
            <person name="Lobanov A."/>
            <person name="Lomsadze A."/>
            <person name="Malik S.B."/>
            <person name="Marsh M.E."/>
            <person name="Mackinder L."/>
            <person name="Mock T."/>
            <person name="Mueller-Roeber B."/>
            <person name="Pagarete A."/>
            <person name="Parker M."/>
            <person name="Probert I."/>
            <person name="Quesneville H."/>
            <person name="Raines C."/>
            <person name="Rensing S.A."/>
            <person name="Riano-Pachon D.M."/>
            <person name="Richier S."/>
            <person name="Rokitta S."/>
            <person name="Shiraiwa Y."/>
            <person name="Soanes D.M."/>
            <person name="van der Giezen M."/>
            <person name="Wahlund T.M."/>
            <person name="Williams B."/>
            <person name="Wilson W."/>
            <person name="Wolfe G."/>
            <person name="Wurch L.L."/>
        </authorList>
    </citation>
    <scope>NUCLEOTIDE SEQUENCE</scope>
</reference>
<name>A0A0D3K7E9_EMIH1</name>
<accession>A0A0D3K7E9</accession>
<keyword evidence="4" id="KW-1185">Reference proteome</keyword>
<dbReference type="GO" id="GO:0000030">
    <property type="term" value="F:mannosyltransferase activity"/>
    <property type="evidence" value="ECO:0007669"/>
    <property type="project" value="TreeGrafter"/>
</dbReference>
<protein>
    <recommendedName>
        <fullName evidence="5">Alpha 1,4-glycosyltransferase domain-containing protein</fullName>
    </recommendedName>
</protein>
<dbReference type="SUPFAM" id="SSF53448">
    <property type="entry name" value="Nucleotide-diphospho-sugar transferases"/>
    <property type="match status" value="1"/>
</dbReference>
<keyword evidence="1" id="KW-0808">Transferase</keyword>
<dbReference type="Gene3D" id="3.90.550.20">
    <property type="match status" value="1"/>
</dbReference>
<dbReference type="InterPro" id="IPR051706">
    <property type="entry name" value="Glycosyltransferase_domain"/>
</dbReference>
<evidence type="ECO:0000256" key="2">
    <source>
        <dbReference type="SAM" id="MobiDB-lite"/>
    </source>
</evidence>
<sequence length="330" mass="35756">PAWGNYQLCDRHPGHQEQAFKKKKKCLKIFEIWVGETAGNKRCTSEFELTSSRLALGKMMIAAVALVLGFNANDDGSSSTSSARELKLTQSLLQASSHGACFNPAGTVKAVATPVVPNNLLFNHKTNLLEADDLSNDDLLLRANVKHAVDLHPGATVIFDDDASCLELLERAGAAKELMQWYAHPEKMPERALPLPAHVPYYSGKYRSDLCRMAQLFLHGGMYLDTDVQLVRSLAPLAGSRLTTVLGESGDHVFQALVASEPGSRTIRRSIDYWGEFARGERAVSSLVGPDLLLKAIEDENFASPRTKSDMTGSSPAGGSGFVSEPSAIV</sequence>
<dbReference type="InterPro" id="IPR007577">
    <property type="entry name" value="GlycoTrfase_DXD_sugar-bd_CS"/>
</dbReference>
<dbReference type="eggNOG" id="ENOG502SV7S">
    <property type="taxonomic scope" value="Eukaryota"/>
</dbReference>
<evidence type="ECO:0000313" key="3">
    <source>
        <dbReference type="EnsemblProtists" id="EOD31684"/>
    </source>
</evidence>
<organism evidence="3 4">
    <name type="scientific">Emiliania huxleyi (strain CCMP1516)</name>
    <dbReference type="NCBI Taxonomy" id="280463"/>
    <lineage>
        <taxon>Eukaryota</taxon>
        <taxon>Haptista</taxon>
        <taxon>Haptophyta</taxon>
        <taxon>Prymnesiophyceae</taxon>
        <taxon>Isochrysidales</taxon>
        <taxon>Noelaerhabdaceae</taxon>
        <taxon>Emiliania</taxon>
    </lineage>
</organism>
<dbReference type="GeneID" id="17277004"/>
<feature type="compositionally biased region" description="Polar residues" evidence="2">
    <location>
        <begin position="304"/>
        <end position="315"/>
    </location>
</feature>
<dbReference type="PaxDb" id="2903-EOD31684"/>
<dbReference type="RefSeq" id="XP_005784113.1">
    <property type="nucleotide sequence ID" value="XM_005784056.1"/>
</dbReference>
<dbReference type="PANTHER" id="PTHR32385">
    <property type="entry name" value="MANNOSYL PHOSPHORYLINOSITOL CERAMIDE SYNTHASE"/>
    <property type="match status" value="1"/>
</dbReference>
<dbReference type="GO" id="GO:0051999">
    <property type="term" value="P:mannosyl-inositol phosphorylceramide biosynthetic process"/>
    <property type="evidence" value="ECO:0007669"/>
    <property type="project" value="TreeGrafter"/>
</dbReference>
<reference evidence="3" key="2">
    <citation type="submission" date="2024-10" db="UniProtKB">
        <authorList>
            <consortium name="EnsemblProtists"/>
        </authorList>
    </citation>
    <scope>IDENTIFICATION</scope>
</reference>
<dbReference type="Pfam" id="PF04488">
    <property type="entry name" value="Gly_transf_sug"/>
    <property type="match status" value="1"/>
</dbReference>
<dbReference type="KEGG" id="ehx:EMIHUDRAFT_112630"/>
<evidence type="ECO:0000256" key="1">
    <source>
        <dbReference type="ARBA" id="ARBA00022679"/>
    </source>
</evidence>
<dbReference type="Proteomes" id="UP000013827">
    <property type="component" value="Unassembled WGS sequence"/>
</dbReference>